<dbReference type="OrthoDB" id="755951at2759"/>
<dbReference type="FunFam" id="3.30.70.1020:FF:000001">
    <property type="entry name" value="Alpha,alpha-trehalose-phosphate synthase [UDP-forming] 1"/>
    <property type="match status" value="1"/>
</dbReference>
<proteinExistence type="inferred from homology"/>
<dbReference type="AlphaFoldDB" id="A0A316VZ78"/>
<dbReference type="InterPro" id="IPR003337">
    <property type="entry name" value="Trehalose_PPase"/>
</dbReference>
<feature type="region of interest" description="Disordered" evidence="3">
    <location>
        <begin position="195"/>
        <end position="216"/>
    </location>
</feature>
<dbReference type="PANTHER" id="PTHR10788">
    <property type="entry name" value="TREHALOSE-6-PHOSPHATE SYNTHASE"/>
    <property type="match status" value="1"/>
</dbReference>
<dbReference type="FunFam" id="3.40.50.2000:FF:000036">
    <property type="entry name" value="Alpha,alpha-trehalose-phosphate synthase subunit Tps2"/>
    <property type="match status" value="1"/>
</dbReference>
<dbReference type="GO" id="GO:0005946">
    <property type="term" value="C:alpha,alpha-trehalose-phosphate synthase complex (UDP-forming)"/>
    <property type="evidence" value="ECO:0007669"/>
    <property type="project" value="TreeGrafter"/>
</dbReference>
<dbReference type="Pfam" id="PF02358">
    <property type="entry name" value="Trehalose_PPase"/>
    <property type="match status" value="1"/>
</dbReference>
<dbReference type="GeneID" id="37038086"/>
<keyword evidence="5" id="KW-1185">Reference proteome</keyword>
<dbReference type="NCBIfam" id="TIGR00685">
    <property type="entry name" value="T6PP"/>
    <property type="match status" value="1"/>
</dbReference>
<evidence type="ECO:0000313" key="5">
    <source>
        <dbReference type="Proteomes" id="UP000245783"/>
    </source>
</evidence>
<sequence length="1218" mass="133581">MVANAPPLTPDPFVEDPPQYLSGPETASRGSSGKTAGGATPARSGSSSSSSAATGRPAKLSICESNSETAQPCENRALPEAGQLVHNPADGIGGMGVGTAATGDLGASSKFESLQDLRAQVSDLQNDYNARHPDAKLSGRVIHVSHYIPFVIRALAEVEHERQREEKVSATATVAAMAAKARARRAAMNAAKDAEERRLANKPRQGSFIDGMSDTTDLERRLAENQARSRAKAGRKAWMMTPVVDDEEEEDEKDTFTPAGSRRGSTWSVASARHLSFSTFANADDDNKYSAVSDANSPARTPSRRVATVGTPPPPPEPVKPPQWVLAPRRGHTALNSGIRSLCATHRQTFVGWPGDISFAAQARNDERKEASQTTAEERKEIEAILAGLDSADNWAARDALLLDPKGAPSEAVGKVPTPRMNGAEPIGPDGPARQNATSAVQEHGIKYVPVWLEHNVAHGHYEGYCKTTLWPLLHYLLWQDVPADRRMTYDEHAWDAYVAANEAFAKRIAEEYKAGDMVWIHDYHLLLVPQMLRRMVPDAHIGLFVHAPFPSSEIFRCLPQRREIIEGMLGADLACFQAFSYSRHFLSSCIRVCGFEASNNTVESSNGHITNISYNPIGIDAEKIDRDSRAPGVAPKVAAIREMYKGKKLIIGRDKLDVVRGVIQKLQAFYKLLEEFPEWRGQVVLIQVTAPALNDSPLLERQVSELVSQINGDFGSLNFTPVHHYHQIIEREEYFALLSVADLLLVTTVRDGMSTTPMEFIVCQERSGKAPLIASEFSGSVGRLRSAIQINPWATAHACKAIDYALRLSDEERIARHDQLYHQVVSHTSHTWAASLLKLLLLRLLSEHAAHFTPPLNRTLMVEKFHKAQKRLILLDYDGTLTPIVKNPADAVPSKRLLEALQKLSEDERNVIYIISGRDADFLDKHLGHLKNLGFSAEHGGYVRKPGEGKWENLTEVLDMSWMQDVKKVFSYFTERVPGSEIEAKKSSMTWHYRQADPDYGAFQAREAQAHLNDLVQKDPSIGVEVLVGKKNLECRPLAVNKGEICKRILYEYASSAEFVFCAGDDKTDEDMFRVLCSLGSLASSGSMDSPSLGACGNSSSLRHATRGESAGHVPQTPADEEAAAMCLAPTQTLVISPPAPLNPKQQMGSPRPMALHSDGIWTTAVGPSSKKTLAHYHVDTVDKIIFALSELAGLQDPADDPPSEDKRDEDIGNDDV</sequence>
<comment type="similarity">
    <text evidence="2">In the C-terminal section; belongs to the trehalose phosphatase family.</text>
</comment>
<dbReference type="InterPro" id="IPR006379">
    <property type="entry name" value="HAD-SF_hydro_IIB"/>
</dbReference>
<reference evidence="4 5" key="1">
    <citation type="journal article" date="2018" name="Mol. Biol. Evol.">
        <title>Broad Genomic Sampling Reveals a Smut Pathogenic Ancestry of the Fungal Clade Ustilaginomycotina.</title>
        <authorList>
            <person name="Kijpornyongpan T."/>
            <person name="Mondo S.J."/>
            <person name="Barry K."/>
            <person name="Sandor L."/>
            <person name="Lee J."/>
            <person name="Lipzen A."/>
            <person name="Pangilinan J."/>
            <person name="LaButti K."/>
            <person name="Hainaut M."/>
            <person name="Henrissat B."/>
            <person name="Grigoriev I.V."/>
            <person name="Spatafora J.W."/>
            <person name="Aime M.C."/>
        </authorList>
    </citation>
    <scope>NUCLEOTIDE SEQUENCE [LARGE SCALE GENOMIC DNA]</scope>
    <source>
        <strain evidence="4 5">MCA 4658</strain>
    </source>
</reference>
<dbReference type="InterPro" id="IPR001830">
    <property type="entry name" value="Glyco_trans_20"/>
</dbReference>
<dbReference type="PANTHER" id="PTHR10788:SF123">
    <property type="entry name" value="TREHALOSE-PHOSPHATASE"/>
    <property type="match status" value="1"/>
</dbReference>
<dbReference type="Gene3D" id="3.40.50.2000">
    <property type="entry name" value="Glycogen Phosphorylase B"/>
    <property type="match status" value="2"/>
</dbReference>
<comment type="similarity">
    <text evidence="1">In the N-terminal section; belongs to the glycosyltransferase 20 family.</text>
</comment>
<dbReference type="GO" id="GO:0003825">
    <property type="term" value="F:alpha,alpha-trehalose-phosphate synthase (UDP-forming) activity"/>
    <property type="evidence" value="ECO:0007669"/>
    <property type="project" value="TreeGrafter"/>
</dbReference>
<dbReference type="SUPFAM" id="SSF53756">
    <property type="entry name" value="UDP-Glycosyltransferase/glycogen phosphorylase"/>
    <property type="match status" value="1"/>
</dbReference>
<dbReference type="GO" id="GO:0004805">
    <property type="term" value="F:trehalose-phosphatase activity"/>
    <property type="evidence" value="ECO:0007669"/>
    <property type="project" value="TreeGrafter"/>
</dbReference>
<evidence type="ECO:0000256" key="1">
    <source>
        <dbReference type="ARBA" id="ARBA00005409"/>
    </source>
</evidence>
<evidence type="ECO:0000256" key="3">
    <source>
        <dbReference type="SAM" id="MobiDB-lite"/>
    </source>
</evidence>
<gene>
    <name evidence="4" type="ORF">IE81DRAFT_348045</name>
</gene>
<dbReference type="NCBIfam" id="TIGR01484">
    <property type="entry name" value="HAD-SF-IIB"/>
    <property type="match status" value="1"/>
</dbReference>
<feature type="region of interest" description="Disordered" evidence="3">
    <location>
        <begin position="1"/>
        <end position="58"/>
    </location>
</feature>
<feature type="region of interest" description="Disordered" evidence="3">
    <location>
        <begin position="285"/>
        <end position="322"/>
    </location>
</feature>
<name>A0A316VZ78_9BASI</name>
<dbReference type="RefSeq" id="XP_025368873.1">
    <property type="nucleotide sequence ID" value="XM_025516216.1"/>
</dbReference>
<dbReference type="GO" id="GO:0005992">
    <property type="term" value="P:trehalose biosynthetic process"/>
    <property type="evidence" value="ECO:0007669"/>
    <property type="project" value="InterPro"/>
</dbReference>
<dbReference type="Gene3D" id="3.40.50.1000">
    <property type="entry name" value="HAD superfamily/HAD-like"/>
    <property type="match status" value="1"/>
</dbReference>
<dbReference type="EMBL" id="KZ819388">
    <property type="protein sequence ID" value="PWN41713.1"/>
    <property type="molecule type" value="Genomic_DNA"/>
</dbReference>
<accession>A0A316VZ78</accession>
<dbReference type="CDD" id="cd03788">
    <property type="entry name" value="GT20_TPS"/>
    <property type="match status" value="1"/>
</dbReference>
<organism evidence="4 5">
    <name type="scientific">Ceraceosorus guamensis</name>
    <dbReference type="NCBI Taxonomy" id="1522189"/>
    <lineage>
        <taxon>Eukaryota</taxon>
        <taxon>Fungi</taxon>
        <taxon>Dikarya</taxon>
        <taxon>Basidiomycota</taxon>
        <taxon>Ustilaginomycotina</taxon>
        <taxon>Exobasidiomycetes</taxon>
        <taxon>Ceraceosorales</taxon>
        <taxon>Ceraceosoraceae</taxon>
        <taxon>Ceraceosorus</taxon>
    </lineage>
</organism>
<dbReference type="SUPFAM" id="SSF56784">
    <property type="entry name" value="HAD-like"/>
    <property type="match status" value="1"/>
</dbReference>
<feature type="compositionally biased region" description="Low complexity" evidence="3">
    <location>
        <begin position="37"/>
        <end position="58"/>
    </location>
</feature>
<dbReference type="InterPro" id="IPR036412">
    <property type="entry name" value="HAD-like_sf"/>
</dbReference>
<feature type="region of interest" description="Disordered" evidence="3">
    <location>
        <begin position="1194"/>
        <end position="1218"/>
    </location>
</feature>
<dbReference type="FunCoup" id="A0A316VZ78">
    <property type="interactions" value="42"/>
</dbReference>
<evidence type="ECO:0000256" key="2">
    <source>
        <dbReference type="ARBA" id="ARBA00006330"/>
    </source>
</evidence>
<feature type="region of interest" description="Disordered" evidence="3">
    <location>
        <begin position="1095"/>
        <end position="1120"/>
    </location>
</feature>
<feature type="compositionally biased region" description="Pro residues" evidence="3">
    <location>
        <begin position="311"/>
        <end position="321"/>
    </location>
</feature>
<feature type="compositionally biased region" description="Acidic residues" evidence="3">
    <location>
        <begin position="244"/>
        <end position="253"/>
    </location>
</feature>
<evidence type="ECO:0000313" key="4">
    <source>
        <dbReference type="EMBL" id="PWN41713.1"/>
    </source>
</evidence>
<dbReference type="CDD" id="cd01627">
    <property type="entry name" value="HAD_TPP"/>
    <property type="match status" value="1"/>
</dbReference>
<protein>
    <submittedName>
        <fullName evidence="4">Uncharacterized protein</fullName>
    </submittedName>
</protein>
<dbReference type="GO" id="GO:0005829">
    <property type="term" value="C:cytosol"/>
    <property type="evidence" value="ECO:0007669"/>
    <property type="project" value="TreeGrafter"/>
</dbReference>
<dbReference type="Pfam" id="PF00982">
    <property type="entry name" value="Glyco_transf_20"/>
    <property type="match status" value="1"/>
</dbReference>
<dbReference type="STRING" id="1522189.A0A316VZ78"/>
<feature type="region of interest" description="Disordered" evidence="3">
    <location>
        <begin position="243"/>
        <end position="265"/>
    </location>
</feature>
<dbReference type="InterPro" id="IPR023214">
    <property type="entry name" value="HAD_sf"/>
</dbReference>
<dbReference type="InParanoid" id="A0A316VZ78"/>
<dbReference type="Gene3D" id="3.30.70.1020">
    <property type="entry name" value="Trehalose-6-phosphate phosphatase related protein, domain 2"/>
    <property type="match status" value="1"/>
</dbReference>
<dbReference type="Proteomes" id="UP000245783">
    <property type="component" value="Unassembled WGS sequence"/>
</dbReference>